<organism evidence="3 4">
    <name type="scientific">Brassica cretica</name>
    <name type="common">Mustard</name>
    <dbReference type="NCBI Taxonomy" id="69181"/>
    <lineage>
        <taxon>Eukaryota</taxon>
        <taxon>Viridiplantae</taxon>
        <taxon>Streptophyta</taxon>
        <taxon>Embryophyta</taxon>
        <taxon>Tracheophyta</taxon>
        <taxon>Spermatophyta</taxon>
        <taxon>Magnoliopsida</taxon>
        <taxon>eudicotyledons</taxon>
        <taxon>Gunneridae</taxon>
        <taxon>Pentapetalae</taxon>
        <taxon>rosids</taxon>
        <taxon>malvids</taxon>
        <taxon>Brassicales</taxon>
        <taxon>Brassicaceae</taxon>
        <taxon>Brassiceae</taxon>
        <taxon>Brassica</taxon>
    </lineage>
</organism>
<dbReference type="EMBL" id="QGKW02001940">
    <property type="protein sequence ID" value="KAF2558074.1"/>
    <property type="molecule type" value="Genomic_DNA"/>
</dbReference>
<gene>
    <name evidence="3" type="ORF">F2Q68_00013070</name>
</gene>
<feature type="domain" description="Syntaxin N-terminal" evidence="2">
    <location>
        <begin position="41"/>
        <end position="95"/>
    </location>
</feature>
<protein>
    <recommendedName>
        <fullName evidence="2">Syntaxin N-terminal domain-containing protein</fullName>
    </recommendedName>
</protein>
<name>A0A8S9HL17_BRACR</name>
<reference evidence="3" key="1">
    <citation type="submission" date="2019-12" db="EMBL/GenBank/DDBJ databases">
        <title>Genome sequencing and annotation of Brassica cretica.</title>
        <authorList>
            <person name="Studholme D.J."/>
            <person name="Sarris P.F."/>
        </authorList>
    </citation>
    <scope>NUCLEOTIDE SEQUENCE</scope>
    <source>
        <strain evidence="3">PFS-001/15</strain>
        <tissue evidence="3">Leaf</tissue>
    </source>
</reference>
<dbReference type="GO" id="GO:0016020">
    <property type="term" value="C:membrane"/>
    <property type="evidence" value="ECO:0007669"/>
    <property type="project" value="InterPro"/>
</dbReference>
<accession>A0A8S9HL17</accession>
<evidence type="ECO:0000259" key="2">
    <source>
        <dbReference type="Pfam" id="PF00804"/>
    </source>
</evidence>
<evidence type="ECO:0000256" key="1">
    <source>
        <dbReference type="SAM" id="MobiDB-lite"/>
    </source>
</evidence>
<dbReference type="Pfam" id="PF00804">
    <property type="entry name" value="Syntaxin"/>
    <property type="match status" value="1"/>
</dbReference>
<comment type="caution">
    <text evidence="3">The sequence shown here is derived from an EMBL/GenBank/DDBJ whole genome shotgun (WGS) entry which is preliminary data.</text>
</comment>
<evidence type="ECO:0000313" key="3">
    <source>
        <dbReference type="EMBL" id="KAF2558074.1"/>
    </source>
</evidence>
<evidence type="ECO:0000313" key="4">
    <source>
        <dbReference type="Proteomes" id="UP000712281"/>
    </source>
</evidence>
<feature type="compositionally biased region" description="Basic and acidic residues" evidence="1">
    <location>
        <begin position="93"/>
        <end position="102"/>
    </location>
</feature>
<feature type="region of interest" description="Disordered" evidence="1">
    <location>
        <begin position="70"/>
        <end position="102"/>
    </location>
</feature>
<sequence length="102" mass="11621">MNDLMTKSFTSYVDLKKSAMKDLESGPPDSDLEMANNNNTDSNLSSFLEEAEKVKSEISLITETLSRISQYNDESKSAHKADSVKKKTRKHSTIQERYLRNE</sequence>
<dbReference type="InterPro" id="IPR006011">
    <property type="entry name" value="Syntaxin_N"/>
</dbReference>
<dbReference type="Proteomes" id="UP000712281">
    <property type="component" value="Unassembled WGS sequence"/>
</dbReference>
<proteinExistence type="predicted"/>
<feature type="region of interest" description="Disordered" evidence="1">
    <location>
        <begin position="20"/>
        <end position="43"/>
    </location>
</feature>
<dbReference type="AlphaFoldDB" id="A0A8S9HL17"/>
<feature type="compositionally biased region" description="Basic and acidic residues" evidence="1">
    <location>
        <begin position="73"/>
        <end position="85"/>
    </location>
</feature>